<dbReference type="EMBL" id="QGAC01000009">
    <property type="protein sequence ID" value="TKJ90335.1"/>
    <property type="molecule type" value="Genomic_DNA"/>
</dbReference>
<accession>A0A4U3FBY9</accession>
<name>A0A4U3FBY9_9GAMM</name>
<evidence type="ECO:0000256" key="4">
    <source>
        <dbReference type="ARBA" id="ARBA00022729"/>
    </source>
</evidence>
<feature type="chain" id="PRO_5020987803" description="Probable fimbrial chaperone EcpB" evidence="6">
    <location>
        <begin position="22"/>
        <end position="221"/>
    </location>
</feature>
<evidence type="ECO:0000259" key="7">
    <source>
        <dbReference type="Pfam" id="PF18649"/>
    </source>
</evidence>
<evidence type="ECO:0000256" key="3">
    <source>
        <dbReference type="ARBA" id="ARBA00022558"/>
    </source>
</evidence>
<dbReference type="InterPro" id="IPR040695">
    <property type="entry name" value="EcpB_C"/>
</dbReference>
<proteinExistence type="inferred from homology"/>
<gene>
    <name evidence="8" type="ORF">EpCFBP13511_10710</name>
</gene>
<dbReference type="RefSeq" id="WP_137269203.1">
    <property type="nucleotide sequence ID" value="NZ_CP101613.1"/>
</dbReference>
<organism evidence="8 9">
    <name type="scientific">Erwinia persicina</name>
    <dbReference type="NCBI Taxonomy" id="55211"/>
    <lineage>
        <taxon>Bacteria</taxon>
        <taxon>Pseudomonadati</taxon>
        <taxon>Pseudomonadota</taxon>
        <taxon>Gammaproteobacteria</taxon>
        <taxon>Enterobacterales</taxon>
        <taxon>Erwiniaceae</taxon>
        <taxon>Erwinia</taxon>
    </lineage>
</organism>
<reference evidence="8 9" key="1">
    <citation type="journal article" date="2019" name="Sci. Rep.">
        <title>Differences in resource use lead to coexistence of seed-transmitted microbial populations.</title>
        <authorList>
            <person name="Torres-Cortes G."/>
            <person name="Garcia B.J."/>
            <person name="Compant S."/>
            <person name="Rezki S."/>
            <person name="Jones P."/>
            <person name="Preveaux A."/>
            <person name="Briand M."/>
            <person name="Roulet A."/>
            <person name="Bouchez O."/>
            <person name="Jacobson D."/>
            <person name="Barret M."/>
        </authorList>
    </citation>
    <scope>NUCLEOTIDE SEQUENCE [LARGE SCALE GENOMIC DNA]</scope>
    <source>
        <strain evidence="8 9">CFBP13511</strain>
    </source>
</reference>
<dbReference type="Pfam" id="PF18649">
    <property type="entry name" value="EcpB_C"/>
    <property type="match status" value="1"/>
</dbReference>
<dbReference type="SUPFAM" id="SSF49354">
    <property type="entry name" value="PapD-like"/>
    <property type="match status" value="1"/>
</dbReference>
<evidence type="ECO:0000256" key="5">
    <source>
        <dbReference type="ARBA" id="ARBA00023186"/>
    </source>
</evidence>
<keyword evidence="4 6" id="KW-0732">Signal</keyword>
<keyword evidence="3" id="KW-1029">Fimbrium biogenesis</keyword>
<dbReference type="OrthoDB" id="8584734at2"/>
<evidence type="ECO:0000256" key="6">
    <source>
        <dbReference type="SAM" id="SignalP"/>
    </source>
</evidence>
<evidence type="ECO:0000313" key="8">
    <source>
        <dbReference type="EMBL" id="TKJ90335.1"/>
    </source>
</evidence>
<feature type="domain" description="EcpB C-terminal" evidence="7">
    <location>
        <begin position="151"/>
        <end position="219"/>
    </location>
</feature>
<dbReference type="Gene3D" id="2.60.40.10">
    <property type="entry name" value="Immunoglobulins"/>
    <property type="match status" value="1"/>
</dbReference>
<evidence type="ECO:0000313" key="9">
    <source>
        <dbReference type="Proteomes" id="UP000306393"/>
    </source>
</evidence>
<dbReference type="Proteomes" id="UP000306393">
    <property type="component" value="Unassembled WGS sequence"/>
</dbReference>
<evidence type="ECO:0000256" key="1">
    <source>
        <dbReference type="ARBA" id="ARBA00009408"/>
    </source>
</evidence>
<protein>
    <recommendedName>
        <fullName evidence="2">Probable fimbrial chaperone EcpB</fullName>
    </recommendedName>
</protein>
<feature type="signal peptide" evidence="6">
    <location>
        <begin position="1"/>
        <end position="21"/>
    </location>
</feature>
<comment type="similarity">
    <text evidence="1">Belongs to the EcpB/EcpE family.</text>
</comment>
<comment type="caution">
    <text evidence="8">The sequence shown here is derived from an EMBL/GenBank/DDBJ whole genome shotgun (WGS) entry which is preliminary data.</text>
</comment>
<dbReference type="AlphaFoldDB" id="A0A4U3FBY9"/>
<evidence type="ECO:0000256" key="2">
    <source>
        <dbReference type="ARBA" id="ARBA00014241"/>
    </source>
</evidence>
<sequence length="221" mass="24616">MLKKSIIISLMTLVLPFAASAINVGRVTTIIPADKQLVAKEIKNESPMARVISVKIERIDSPLTDGKVIAFDKKDEILLSPSQLMMPGTSKNIIKFWYQGTEDNQERYYRITFTDEPITDDSAVNGGKSVLAQAKAIISTILVVQPRNKNLDYSLTDDGVSNKGNTSFRVSAIGECIDGKKNCREVFYVLPGKTYRLHKVNLKAKGTHLSLWDVEHYIALK</sequence>
<dbReference type="InterPro" id="IPR008962">
    <property type="entry name" value="PapD-like_sf"/>
</dbReference>
<dbReference type="InterPro" id="IPR013783">
    <property type="entry name" value="Ig-like_fold"/>
</dbReference>
<keyword evidence="5" id="KW-0143">Chaperone</keyword>